<dbReference type="Proteomes" id="UP000345266">
    <property type="component" value="Unassembled WGS sequence"/>
</dbReference>
<gene>
    <name evidence="1" type="ORF">BLIC_c01404</name>
    <name evidence="2" type="ORF">BLJG463_02388</name>
</gene>
<evidence type="ECO:0000313" key="4">
    <source>
        <dbReference type="Proteomes" id="UP000345266"/>
    </source>
</evidence>
<protein>
    <submittedName>
        <fullName evidence="2">Uncharacterized protein</fullName>
    </submittedName>
</protein>
<dbReference type="RefSeq" id="WP_014484876.1">
    <property type="nucleotide sequence ID" value="NZ_CABHND010000002.1"/>
</dbReference>
<dbReference type="EMBL" id="CCWP01000029">
    <property type="protein sequence ID" value="CEF01825.1"/>
    <property type="molecule type" value="Genomic_DNA"/>
</dbReference>
<dbReference type="Proteomes" id="UP000043107">
    <property type="component" value="Unassembled WGS sequence"/>
</dbReference>
<evidence type="ECO:0000313" key="2">
    <source>
        <dbReference type="EMBL" id="VUX38628.1"/>
    </source>
</evidence>
<reference evidence="2 4" key="2">
    <citation type="submission" date="2019-07" db="EMBL/GenBank/DDBJ databases">
        <authorList>
            <person name="Hibberd C M."/>
            <person name="Gehrig L. J."/>
            <person name="Chang H.-W."/>
            <person name="Venkatesh S."/>
        </authorList>
    </citation>
    <scope>NUCLEOTIDE SEQUENCE [LARGE SCALE GENOMIC DNA]</scope>
    <source>
        <strain evidence="2">Bifidobacterium_longum_subsp_infantis_JG_Bg463</strain>
    </source>
</reference>
<evidence type="ECO:0000313" key="3">
    <source>
        <dbReference type="Proteomes" id="UP000043107"/>
    </source>
</evidence>
<dbReference type="AlphaFoldDB" id="A0A564V7C4"/>
<accession>A0A564V7C4</accession>
<evidence type="ECO:0000313" key="1">
    <source>
        <dbReference type="EMBL" id="CEF01825.1"/>
    </source>
</evidence>
<name>A0A564V7C4_BIFLI</name>
<keyword evidence="3" id="KW-1185">Reference proteome</keyword>
<organism evidence="2 4">
    <name type="scientific">Bifidobacterium longum subsp. infantis</name>
    <dbReference type="NCBI Taxonomy" id="1682"/>
    <lineage>
        <taxon>Bacteria</taxon>
        <taxon>Bacillati</taxon>
        <taxon>Actinomycetota</taxon>
        <taxon>Actinomycetes</taxon>
        <taxon>Bifidobacteriales</taxon>
        <taxon>Bifidobacteriaceae</taxon>
        <taxon>Bifidobacterium</taxon>
    </lineage>
</organism>
<reference evidence="1 3" key="1">
    <citation type="submission" date="2014-09" db="EMBL/GenBank/DDBJ databases">
        <authorList>
            <person name="Bertelli C."/>
        </authorList>
    </citation>
    <scope>NUCLEOTIDE SEQUENCE [LARGE SCALE GENOMIC DNA]</scope>
    <source>
        <strain evidence="1 3">BIC1401111250</strain>
    </source>
</reference>
<dbReference type="EMBL" id="CABHNT010000063">
    <property type="protein sequence ID" value="VUX38628.1"/>
    <property type="molecule type" value="Genomic_DNA"/>
</dbReference>
<proteinExistence type="predicted"/>
<sequence>METRGVRVRFSSPAHENRYWWTILECDGRYVVCVRERLALPDGLLAYTVADRRNGTRGHVKDERSGVKGACRPSDAAWLLEQAKAQGITDTEPLCVAEIQGEAFN</sequence>